<keyword evidence="4 6" id="KW-1133">Transmembrane helix</keyword>
<evidence type="ECO:0000256" key="1">
    <source>
        <dbReference type="ARBA" id="ARBA00004141"/>
    </source>
</evidence>
<feature type="transmembrane region" description="Helical" evidence="6">
    <location>
        <begin position="657"/>
        <end position="679"/>
    </location>
</feature>
<dbReference type="PANTHER" id="PTHR23501:SF109">
    <property type="entry name" value="MAJOR FACILITATOR SUPERFAMILY (MFS) PROFILE DOMAIN-CONTAINING PROTEIN-RELATED"/>
    <property type="match status" value="1"/>
</dbReference>
<dbReference type="InterPro" id="IPR020846">
    <property type="entry name" value="MFS_dom"/>
</dbReference>
<dbReference type="InterPro" id="IPR036291">
    <property type="entry name" value="NAD(P)-bd_dom_sf"/>
</dbReference>
<keyword evidence="5 6" id="KW-0472">Membrane</keyword>
<dbReference type="PROSITE" id="PS50850">
    <property type="entry name" value="MFS"/>
    <property type="match status" value="1"/>
</dbReference>
<dbReference type="Pfam" id="PF00106">
    <property type="entry name" value="adh_short"/>
    <property type="match status" value="1"/>
</dbReference>
<dbReference type="OrthoDB" id="191139at2759"/>
<evidence type="ECO:0000313" key="8">
    <source>
        <dbReference type="EMBL" id="RVX75019.1"/>
    </source>
</evidence>
<gene>
    <name evidence="8" type="ORF">B0A52_01296</name>
</gene>
<dbReference type="Gene3D" id="3.40.50.720">
    <property type="entry name" value="NAD(P)-binding Rossmann-like Domain"/>
    <property type="match status" value="1"/>
</dbReference>
<evidence type="ECO:0000259" key="7">
    <source>
        <dbReference type="PROSITE" id="PS50850"/>
    </source>
</evidence>
<feature type="transmembrane region" description="Helical" evidence="6">
    <location>
        <begin position="916"/>
        <end position="935"/>
    </location>
</feature>
<feature type="transmembrane region" description="Helical" evidence="6">
    <location>
        <begin position="700"/>
        <end position="726"/>
    </location>
</feature>
<sequence>MTATTHPEFHADTDALTVAKAFPSSIRGKTILVTGVNHAGIGFATSEAFASQSPKRLIIAGRSIAKIQQSIDALKNAYPEVEYRALQLDLSSQKAVSEAASQVLAWDDVPAIDILVNSAGVMLIPERTLSEDGIELHFATNHIGHFLFTNLILPKLIKAAEGKPKGTVRVVNVSSSSPMAAGIRWSDINFDKVNKTLPLDEQPPYDMLRAWGTDRPEDHTYIPREGYNQSKVANALFTIAFNDRYFHKYGLLSLAVNPGVISTELNRNSPPEVVAAIQKWGESGRIHIKALGAGASTSLVAATDPKLGLPTSTPGAENYGAYLADCQINDQANPRARSSTNAARLWQLSEELVQKKFDQQSYLYHLQKMATNKAQDKNVVGQENVKMRVEQQEQIELVERRTLADMDDLDLENRNAAKPDDSDGKTDWHWRRVVAIVSLSGLYVSAQLPLQFAGGSMTYMDAEFRAGALTWLITGNNLSFAAMCPFAGYLADLLGKRYLTLGAGLCIIVGVIIIGTANSFTQALVGEVIAGAGGGVCELTALAGVSETSPVRLRGFYLGFVTFFIVPFAPYLIYCELLGHYVTWRWMFWIILMYAGIWWLGVAFTYFPPTPVRTAGMKKREILKRLDYIGAALSIIGMTLFIVGLQDGGYRYAWNSYHVIVTLVVGILVIISFVIWEIYGAKHPMVPPAIFSSNRAVPAALLVATAGGIGLYSVLAFVPLLLQTLYPDESALTRGARGAGYGLSILLTATAMNMALSATGRARELLLASVAVMAAFTASLVRCTPFNPNYTTAMVTLAGFGIGGLIVPAATVAMICCPDSVISTVVGISLCVRTLGGALGTSIYTAIFQNKIQDALPQFIGKYAVDAGLPQASVTDFVTAYLADPLQASNMEGVTSAILEAASLGQRWAYADSLQYVWYAGLAFSLAAGVCCFFIPNLRPYLTNRVAVIH</sequence>
<comment type="subcellular location">
    <subcellularLocation>
        <location evidence="1">Membrane</location>
        <topology evidence="1">Multi-pass membrane protein</topology>
    </subcellularLocation>
</comment>
<dbReference type="VEuPathDB" id="FungiDB:PV10_04641"/>
<protein>
    <recommendedName>
        <fullName evidence="7">Major facilitator superfamily (MFS) profile domain-containing protein</fullName>
    </recommendedName>
</protein>
<dbReference type="InterPro" id="IPR010573">
    <property type="entry name" value="MFS_Str1/Tri12-like"/>
</dbReference>
<dbReference type="GO" id="GO:0005886">
    <property type="term" value="C:plasma membrane"/>
    <property type="evidence" value="ECO:0007669"/>
    <property type="project" value="TreeGrafter"/>
</dbReference>
<dbReference type="Gene3D" id="1.20.1250.20">
    <property type="entry name" value="MFS general substrate transporter like domains"/>
    <property type="match status" value="1"/>
</dbReference>
<reference evidence="8 9" key="1">
    <citation type="submission" date="2017-03" db="EMBL/GenBank/DDBJ databases">
        <title>Genomes of endolithic fungi from Antarctica.</title>
        <authorList>
            <person name="Coleine C."/>
            <person name="Masonjones S."/>
            <person name="Stajich J.E."/>
        </authorList>
    </citation>
    <scope>NUCLEOTIDE SEQUENCE [LARGE SCALE GENOMIC DNA]</scope>
    <source>
        <strain evidence="8 9">CCFEE 6314</strain>
    </source>
</reference>
<feature type="transmembrane region" description="Helical" evidence="6">
    <location>
        <begin position="523"/>
        <end position="543"/>
    </location>
</feature>
<feature type="domain" description="Major facilitator superfamily (MFS) profile" evidence="7">
    <location>
        <begin position="433"/>
        <end position="939"/>
    </location>
</feature>
<name>A0A438NH11_EXOME</name>
<evidence type="ECO:0000256" key="3">
    <source>
        <dbReference type="ARBA" id="ARBA00022692"/>
    </source>
</evidence>
<dbReference type="Pfam" id="PF06609">
    <property type="entry name" value="TRI12"/>
    <property type="match status" value="1"/>
</dbReference>
<feature type="transmembrane region" description="Helical" evidence="6">
    <location>
        <begin position="628"/>
        <end position="645"/>
    </location>
</feature>
<dbReference type="Proteomes" id="UP000288859">
    <property type="component" value="Unassembled WGS sequence"/>
</dbReference>
<feature type="transmembrane region" description="Helical" evidence="6">
    <location>
        <begin position="470"/>
        <end position="491"/>
    </location>
</feature>
<dbReference type="VEuPathDB" id="FungiDB:PV10_08954"/>
<feature type="transmembrane region" description="Helical" evidence="6">
    <location>
        <begin position="793"/>
        <end position="817"/>
    </location>
</feature>
<evidence type="ECO:0000256" key="5">
    <source>
        <dbReference type="ARBA" id="ARBA00023136"/>
    </source>
</evidence>
<comment type="caution">
    <text evidence="8">The sequence shown here is derived from an EMBL/GenBank/DDBJ whole genome shotgun (WGS) entry which is preliminary data.</text>
</comment>
<dbReference type="SUPFAM" id="SSF103473">
    <property type="entry name" value="MFS general substrate transporter"/>
    <property type="match status" value="1"/>
</dbReference>
<dbReference type="SUPFAM" id="SSF51735">
    <property type="entry name" value="NAD(P)-binding Rossmann-fold domains"/>
    <property type="match status" value="1"/>
</dbReference>
<proteinExistence type="predicted"/>
<dbReference type="InterPro" id="IPR002347">
    <property type="entry name" value="SDR_fam"/>
</dbReference>
<evidence type="ECO:0000256" key="6">
    <source>
        <dbReference type="SAM" id="Phobius"/>
    </source>
</evidence>
<dbReference type="AlphaFoldDB" id="A0A438NH11"/>
<feature type="transmembrane region" description="Helical" evidence="6">
    <location>
        <begin position="586"/>
        <end position="607"/>
    </location>
</feature>
<feature type="transmembrane region" description="Helical" evidence="6">
    <location>
        <begin position="765"/>
        <end position="781"/>
    </location>
</feature>
<feature type="transmembrane region" description="Helical" evidence="6">
    <location>
        <begin position="555"/>
        <end position="574"/>
    </location>
</feature>
<accession>A0A438NH11</accession>
<feature type="transmembrane region" description="Helical" evidence="6">
    <location>
        <begin position="738"/>
        <end position="758"/>
    </location>
</feature>
<dbReference type="GO" id="GO:0022857">
    <property type="term" value="F:transmembrane transporter activity"/>
    <property type="evidence" value="ECO:0007669"/>
    <property type="project" value="InterPro"/>
</dbReference>
<evidence type="ECO:0000313" key="9">
    <source>
        <dbReference type="Proteomes" id="UP000288859"/>
    </source>
</evidence>
<keyword evidence="3 6" id="KW-0812">Transmembrane</keyword>
<organism evidence="8 9">
    <name type="scientific">Exophiala mesophila</name>
    <name type="common">Black yeast-like fungus</name>
    <dbReference type="NCBI Taxonomy" id="212818"/>
    <lineage>
        <taxon>Eukaryota</taxon>
        <taxon>Fungi</taxon>
        <taxon>Dikarya</taxon>
        <taxon>Ascomycota</taxon>
        <taxon>Pezizomycotina</taxon>
        <taxon>Eurotiomycetes</taxon>
        <taxon>Chaetothyriomycetidae</taxon>
        <taxon>Chaetothyriales</taxon>
        <taxon>Herpotrichiellaceae</taxon>
        <taxon>Exophiala</taxon>
    </lineage>
</organism>
<dbReference type="PANTHER" id="PTHR23501">
    <property type="entry name" value="MAJOR FACILITATOR SUPERFAMILY"/>
    <property type="match status" value="1"/>
</dbReference>
<evidence type="ECO:0000256" key="4">
    <source>
        <dbReference type="ARBA" id="ARBA00022989"/>
    </source>
</evidence>
<evidence type="ECO:0000256" key="2">
    <source>
        <dbReference type="ARBA" id="ARBA00022448"/>
    </source>
</evidence>
<feature type="transmembrane region" description="Helical" evidence="6">
    <location>
        <begin position="498"/>
        <end position="517"/>
    </location>
</feature>
<keyword evidence="2" id="KW-0813">Transport</keyword>
<dbReference type="InterPro" id="IPR036259">
    <property type="entry name" value="MFS_trans_sf"/>
</dbReference>
<feature type="transmembrane region" description="Helical" evidence="6">
    <location>
        <begin position="824"/>
        <end position="847"/>
    </location>
</feature>
<dbReference type="EMBL" id="NAJM01000003">
    <property type="protein sequence ID" value="RVX75019.1"/>
    <property type="molecule type" value="Genomic_DNA"/>
</dbReference>